<dbReference type="SUPFAM" id="SSF52799">
    <property type="entry name" value="(Phosphotyrosine protein) phosphatases II"/>
    <property type="match status" value="1"/>
</dbReference>
<comment type="similarity">
    <text evidence="1 12">Belongs to the class-I aminoacyl-tRNA synthetase family.</text>
</comment>
<evidence type="ECO:0000256" key="4">
    <source>
        <dbReference type="ARBA" id="ARBA00022741"/>
    </source>
</evidence>
<proteinExistence type="inferred from homology"/>
<dbReference type="EMBL" id="HG994588">
    <property type="protein sequence ID" value="CAF3045670.1"/>
    <property type="molecule type" value="Genomic_DNA"/>
</dbReference>
<dbReference type="InterPro" id="IPR009080">
    <property type="entry name" value="tRNAsynth_Ia_anticodon-bd"/>
</dbReference>
<dbReference type="Gene3D" id="3.40.50.620">
    <property type="entry name" value="HUPs"/>
    <property type="match status" value="2"/>
</dbReference>
<evidence type="ECO:0000256" key="10">
    <source>
        <dbReference type="ARBA" id="ARBA00049339"/>
    </source>
</evidence>
<evidence type="ECO:0000256" key="12">
    <source>
        <dbReference type="RuleBase" id="RU363038"/>
    </source>
</evidence>
<dbReference type="AlphaFoldDB" id="A0A7R8D9I6"/>
<dbReference type="InterPro" id="IPR016130">
    <property type="entry name" value="Tyr_Pase_AS"/>
</dbReference>
<evidence type="ECO:0000256" key="1">
    <source>
        <dbReference type="ARBA" id="ARBA00005594"/>
    </source>
</evidence>
<gene>
    <name evidence="14" type="ORF">LSAA_14941</name>
</gene>
<evidence type="ECO:0000256" key="8">
    <source>
        <dbReference type="ARBA" id="ARBA00033033"/>
    </source>
</evidence>
<evidence type="ECO:0000256" key="5">
    <source>
        <dbReference type="ARBA" id="ARBA00022840"/>
    </source>
</evidence>
<keyword evidence="5 12" id="KW-0067">ATP-binding</keyword>
<accession>A0A7R8D9I6</accession>
<dbReference type="InterPro" id="IPR013078">
    <property type="entry name" value="His_Pase_superF_clade-1"/>
</dbReference>
<dbReference type="PANTHER" id="PTHR11956:SF11">
    <property type="entry name" value="ARGININE--TRNA LIGASE, MITOCHONDRIAL-RELATED"/>
    <property type="match status" value="1"/>
</dbReference>
<comment type="catalytic activity">
    <reaction evidence="10">
        <text>tRNA(Arg) + L-arginine + ATP = L-arginyl-tRNA(Arg) + AMP + diphosphate</text>
        <dbReference type="Rhea" id="RHEA:20301"/>
        <dbReference type="Rhea" id="RHEA-COMP:9658"/>
        <dbReference type="Rhea" id="RHEA-COMP:9673"/>
        <dbReference type="ChEBI" id="CHEBI:30616"/>
        <dbReference type="ChEBI" id="CHEBI:32682"/>
        <dbReference type="ChEBI" id="CHEBI:33019"/>
        <dbReference type="ChEBI" id="CHEBI:78442"/>
        <dbReference type="ChEBI" id="CHEBI:78513"/>
        <dbReference type="ChEBI" id="CHEBI:456215"/>
        <dbReference type="EC" id="6.1.1.19"/>
    </reaction>
</comment>
<dbReference type="PRINTS" id="PR01038">
    <property type="entry name" value="TRNASYNTHARG"/>
</dbReference>
<dbReference type="EC" id="6.1.1.19" evidence="2"/>
<keyword evidence="3 12" id="KW-0436">Ligase</keyword>
<evidence type="ECO:0000313" key="14">
    <source>
        <dbReference type="EMBL" id="CAF3045670.1"/>
    </source>
</evidence>
<dbReference type="PROSITE" id="PS00383">
    <property type="entry name" value="TYR_PHOSPHATASE_1"/>
    <property type="match status" value="1"/>
</dbReference>
<dbReference type="InterPro" id="IPR000340">
    <property type="entry name" value="Dual-sp_phosphatase_cat-dom"/>
</dbReference>
<evidence type="ECO:0000256" key="11">
    <source>
        <dbReference type="ARBA" id="ARBA00049595"/>
    </source>
</evidence>
<dbReference type="InterPro" id="IPR035684">
    <property type="entry name" value="ArgRS_core"/>
</dbReference>
<dbReference type="OrthoDB" id="68056at2759"/>
<dbReference type="SUPFAM" id="SSF53254">
    <property type="entry name" value="Phosphoglycerate mutase-like"/>
    <property type="match status" value="1"/>
</dbReference>
<dbReference type="Gene3D" id="3.40.50.1240">
    <property type="entry name" value="Phosphoglycerate mutase-like"/>
    <property type="match status" value="2"/>
</dbReference>
<dbReference type="GO" id="GO:0006420">
    <property type="term" value="P:arginyl-tRNA aminoacylation"/>
    <property type="evidence" value="ECO:0007669"/>
    <property type="project" value="InterPro"/>
</dbReference>
<dbReference type="GO" id="GO:0032543">
    <property type="term" value="P:mitochondrial translation"/>
    <property type="evidence" value="ECO:0007669"/>
    <property type="project" value="TreeGrafter"/>
</dbReference>
<dbReference type="GO" id="GO:0005739">
    <property type="term" value="C:mitochondrion"/>
    <property type="evidence" value="ECO:0007669"/>
    <property type="project" value="TreeGrafter"/>
</dbReference>
<dbReference type="GO" id="GO:0004814">
    <property type="term" value="F:arginine-tRNA ligase activity"/>
    <property type="evidence" value="ECO:0007669"/>
    <property type="project" value="UniProtKB-EC"/>
</dbReference>
<dbReference type="SMART" id="SM00836">
    <property type="entry name" value="DALR_1"/>
    <property type="match status" value="1"/>
</dbReference>
<dbReference type="Pfam" id="PF00750">
    <property type="entry name" value="tRNA-synt_1d"/>
    <property type="match status" value="2"/>
</dbReference>
<dbReference type="PANTHER" id="PTHR11956">
    <property type="entry name" value="ARGINYL-TRNA SYNTHETASE"/>
    <property type="match status" value="1"/>
</dbReference>
<evidence type="ECO:0000256" key="9">
    <source>
        <dbReference type="ARBA" id="ARBA00039495"/>
    </source>
</evidence>
<dbReference type="InterPro" id="IPR014729">
    <property type="entry name" value="Rossmann-like_a/b/a_fold"/>
</dbReference>
<protein>
    <recommendedName>
        <fullName evidence="9">Probable arginine--tRNA ligase, mitochondrial</fullName>
        <ecNumber evidence="2">6.1.1.19</ecNumber>
    </recommendedName>
    <alternativeName>
        <fullName evidence="8">Arginyl-tRNA synthetase</fullName>
    </alternativeName>
</protein>
<name>A0A7R8D9I6_LEPSM</name>
<dbReference type="InterPro" id="IPR008909">
    <property type="entry name" value="DALR_anticod-bd"/>
</dbReference>
<dbReference type="PROSITE" id="PS50056">
    <property type="entry name" value="TYR_PHOSPHATASE_2"/>
    <property type="match status" value="1"/>
</dbReference>
<dbReference type="GO" id="GO:0005524">
    <property type="term" value="F:ATP binding"/>
    <property type="evidence" value="ECO:0007669"/>
    <property type="project" value="UniProtKB-KW"/>
</dbReference>
<keyword evidence="7 12" id="KW-0030">Aminoacyl-tRNA synthetase</keyword>
<keyword evidence="6 12" id="KW-0648">Protein biosynthesis</keyword>
<evidence type="ECO:0000256" key="6">
    <source>
        <dbReference type="ARBA" id="ARBA00022917"/>
    </source>
</evidence>
<evidence type="ECO:0000313" key="15">
    <source>
        <dbReference type="Proteomes" id="UP000675881"/>
    </source>
</evidence>
<dbReference type="Pfam" id="PF05746">
    <property type="entry name" value="DALR_1"/>
    <property type="match status" value="1"/>
</dbReference>
<reference evidence="14" key="1">
    <citation type="submission" date="2021-02" db="EMBL/GenBank/DDBJ databases">
        <authorList>
            <person name="Bekaert M."/>
        </authorList>
    </citation>
    <scope>NUCLEOTIDE SEQUENCE</scope>
    <source>
        <strain evidence="14">IoA-00</strain>
    </source>
</reference>
<dbReference type="Proteomes" id="UP000675881">
    <property type="component" value="Chromosome 9"/>
</dbReference>
<dbReference type="GO" id="GO:0016791">
    <property type="term" value="F:phosphatase activity"/>
    <property type="evidence" value="ECO:0007669"/>
    <property type="project" value="UniProtKB-ARBA"/>
</dbReference>
<evidence type="ECO:0000259" key="13">
    <source>
        <dbReference type="PROSITE" id="PS50056"/>
    </source>
</evidence>
<dbReference type="PROSITE" id="PS00178">
    <property type="entry name" value="AA_TRNA_LIGASE_I"/>
    <property type="match status" value="1"/>
</dbReference>
<dbReference type="InterPro" id="IPR001278">
    <property type="entry name" value="Arg-tRNA-ligase"/>
</dbReference>
<evidence type="ECO:0000256" key="7">
    <source>
        <dbReference type="ARBA" id="ARBA00023146"/>
    </source>
</evidence>
<comment type="function">
    <text evidence="11">Catalyzes the attachment of arginine to tRNA(Arg) in a two-step reaction: arginine is first activated by ATP to form Arg-AMP and then transferred to the acceptor end of tRNA(Arg).</text>
</comment>
<dbReference type="Pfam" id="PF00782">
    <property type="entry name" value="DSPc"/>
    <property type="match status" value="1"/>
</dbReference>
<dbReference type="SUPFAM" id="SSF47323">
    <property type="entry name" value="Anticodon-binding domain of a subclass of class I aminoacyl-tRNA synthetases"/>
    <property type="match status" value="1"/>
</dbReference>
<feature type="domain" description="Tyrosine specific protein phosphatases" evidence="13">
    <location>
        <begin position="762"/>
        <end position="812"/>
    </location>
</feature>
<evidence type="ECO:0000256" key="3">
    <source>
        <dbReference type="ARBA" id="ARBA00022598"/>
    </source>
</evidence>
<dbReference type="Gene3D" id="1.10.730.10">
    <property type="entry name" value="Isoleucyl-tRNA Synthetase, Domain 1"/>
    <property type="match status" value="1"/>
</dbReference>
<evidence type="ECO:0000256" key="2">
    <source>
        <dbReference type="ARBA" id="ARBA00012837"/>
    </source>
</evidence>
<dbReference type="InterPro" id="IPR029033">
    <property type="entry name" value="His_PPase_superfam"/>
</dbReference>
<dbReference type="Pfam" id="PF00300">
    <property type="entry name" value="His_Phos_1"/>
    <property type="match status" value="1"/>
</dbReference>
<dbReference type="InterPro" id="IPR000387">
    <property type="entry name" value="Tyr_Pase_dom"/>
</dbReference>
<dbReference type="CDD" id="cd07067">
    <property type="entry name" value="HP_PGM_like"/>
    <property type="match status" value="1"/>
</dbReference>
<keyword evidence="4 12" id="KW-0547">Nucleotide-binding</keyword>
<dbReference type="FunFam" id="1.10.730.10:FF:000006">
    <property type="entry name" value="Arginyl-tRNA synthetase 2, mitochondrial"/>
    <property type="match status" value="1"/>
</dbReference>
<dbReference type="SUPFAM" id="SSF52374">
    <property type="entry name" value="Nucleotidylyl transferase"/>
    <property type="match status" value="1"/>
</dbReference>
<sequence length="995" mass="113764">MRWVRCLLSATGLSLSPSTSWDWDWDARQKNSPSKATRYLLLVRHGQYDFSNGKLTPKGWEQAFATARRLKELNLPLQVVVALLPTNELLREGAPYPDIPKRSSWKPPLSYHVDGARIEAAFRNYFHRAPPEQKKDSYEIIVCHANVIRYFVCRALQLPPEAWLRLSLKHASLSIICIRPDGRISLRALGDSGHLPPNLLTDSGVSRILRSLKYINPIVLKIRLFATQVMSSFYRNVVFEGLSKTFSSSPLRCSSDPRHFFISRMKFVKCPSTIELKTFLLTSILLDSKLICEILSKPDTKDDWVNNNDSFFSPLNSSPKRIIVEFSSPNIAKPFHYGHLRSTIIGNYVANINEVLGHSVTRINFLGDWGNQFGLLAAELEKKGHRSNKRALTDESFVLQAKECFRKLEKGDESLLNQWKHIREITVSELAQVYRRLGNQKGLLNRGELLSFNDGLGKAIPLCKSDGSSLYVLRDVGAAMDRAEKFHFDKMYYVVENGQSLHFQNLFRILNALNPYLNVEHIKFGRIHDEAKQLAMELQDLSINTRLNSHEEKEHAADISIRKKSDTFQYNHCRLYRLLTEQNIVSNTEELLLDENLFLNEHDAVSLVHQLALFDEVLKDSHSCLQPYILVKYMQNLCEAISKAFRTLSIKNAESHAIARSRVLLFFAAKRTLKMGMKILGIQPLSKIDFFKNGWENYYYYEKGWADDAYYDKWTPAILEGTIPQLGSVIDLTATHKYYRPYELKYATHFKIKVPGRVIPPEDILRESKPDKLIGVHCTHGVNRTGYFLCRYLIDKMDWSAEKAISEVGQSRGYEIERDCFLNGLRPSNKESISMRRSQCTINKPTCNLKDNKPPKYSADYPAKKKNKKKSKIIVGREATKVLELKKIKEHAETPKIKDLMGASLNLNLGGMDIVTKDDFRQIERALIRKINTFAVITTTSSFIPSQHRLTNGLVANCRHGKVVNREDLQTTKGCVLHIRLIVIDGTAGAYRGHV</sequence>
<dbReference type="InterPro" id="IPR001412">
    <property type="entry name" value="aa-tRNA-synth_I_CS"/>
</dbReference>
<organism evidence="14 15">
    <name type="scientific">Lepeophtheirus salmonis</name>
    <name type="common">Salmon louse</name>
    <name type="synonym">Caligus salmonis</name>
    <dbReference type="NCBI Taxonomy" id="72036"/>
    <lineage>
        <taxon>Eukaryota</taxon>
        <taxon>Metazoa</taxon>
        <taxon>Ecdysozoa</taxon>
        <taxon>Arthropoda</taxon>
        <taxon>Crustacea</taxon>
        <taxon>Multicrustacea</taxon>
        <taxon>Hexanauplia</taxon>
        <taxon>Copepoda</taxon>
        <taxon>Siphonostomatoida</taxon>
        <taxon>Caligidae</taxon>
        <taxon>Lepeophtheirus</taxon>
    </lineage>
</organism>
<dbReference type="InterPro" id="IPR029021">
    <property type="entry name" value="Prot-tyrosine_phosphatase-like"/>
</dbReference>
<dbReference type="Gene3D" id="3.90.190.10">
    <property type="entry name" value="Protein tyrosine phosphatase superfamily"/>
    <property type="match status" value="1"/>
</dbReference>
<keyword evidence="15" id="KW-1185">Reference proteome</keyword>